<reference evidence="1" key="1">
    <citation type="submission" date="2017-07" db="EMBL/GenBank/DDBJ databases">
        <authorList>
            <person name="Mikheyev A."/>
            <person name="Grau M."/>
        </authorList>
    </citation>
    <scope>NUCLEOTIDE SEQUENCE</scope>
    <source>
        <tissue evidence="1">Venom_gland</tissue>
    </source>
</reference>
<name>A0A2D4JF44_MICLE</name>
<organism evidence="1">
    <name type="scientific">Micrurus lemniscatus lemniscatus</name>
    <dbReference type="NCBI Taxonomy" id="129467"/>
    <lineage>
        <taxon>Eukaryota</taxon>
        <taxon>Metazoa</taxon>
        <taxon>Chordata</taxon>
        <taxon>Craniata</taxon>
        <taxon>Vertebrata</taxon>
        <taxon>Euteleostomi</taxon>
        <taxon>Lepidosauria</taxon>
        <taxon>Squamata</taxon>
        <taxon>Bifurcata</taxon>
        <taxon>Unidentata</taxon>
        <taxon>Episquamata</taxon>
        <taxon>Toxicofera</taxon>
        <taxon>Serpentes</taxon>
        <taxon>Colubroidea</taxon>
        <taxon>Elapidae</taxon>
        <taxon>Elapinae</taxon>
        <taxon>Micrurus</taxon>
    </lineage>
</organism>
<dbReference type="AlphaFoldDB" id="A0A2D4JF44"/>
<evidence type="ECO:0000313" key="1">
    <source>
        <dbReference type="EMBL" id="LAA95111.1"/>
    </source>
</evidence>
<proteinExistence type="predicted"/>
<dbReference type="EMBL" id="IACK01187734">
    <property type="protein sequence ID" value="LAA95111.1"/>
    <property type="molecule type" value="Transcribed_RNA"/>
</dbReference>
<protein>
    <submittedName>
        <fullName evidence="1">Uncharacterized protein</fullName>
    </submittedName>
</protein>
<reference evidence="1" key="2">
    <citation type="submission" date="2017-11" db="EMBL/GenBank/DDBJ databases">
        <title>Coralsnake Venomics: Analyses of Venom Gland Transcriptomes and Proteomes of Six Brazilian Taxa.</title>
        <authorList>
            <person name="Aird S.D."/>
            <person name="Jorge da Silva N."/>
            <person name="Qiu L."/>
            <person name="Villar-Briones A."/>
            <person name="Aparecida-Saddi V."/>
            <person name="Campos-Telles M.P."/>
            <person name="Grau M."/>
            <person name="Mikheyev A.S."/>
        </authorList>
    </citation>
    <scope>NUCLEOTIDE SEQUENCE</scope>
    <source>
        <tissue evidence="1">Venom_gland</tissue>
    </source>
</reference>
<sequence>MLYSWEKNHFLHNHCLNNLILEDRSGSMVKLLKDIQQQAGKRCMYITRQRKNSGNSRSVTPEEMKFGKVVFASVYKLLLGLPPHTISDLRLLVLFPATSIAFLPVSFPQAK</sequence>
<accession>A0A2D4JF44</accession>